<gene>
    <name evidence="2" type="ORF">DAKH74_021910</name>
</gene>
<protein>
    <submittedName>
        <fullName evidence="2">Uncharacterized protein</fullName>
    </submittedName>
</protein>
<keyword evidence="3" id="KW-1185">Reference proteome</keyword>
<evidence type="ECO:0000313" key="3">
    <source>
        <dbReference type="Proteomes" id="UP001377567"/>
    </source>
</evidence>
<feature type="transmembrane region" description="Helical" evidence="1">
    <location>
        <begin position="54"/>
        <end position="74"/>
    </location>
</feature>
<keyword evidence="1" id="KW-0812">Transmembrane</keyword>
<evidence type="ECO:0000256" key="1">
    <source>
        <dbReference type="SAM" id="Phobius"/>
    </source>
</evidence>
<name>A0AAV5RVW0_MAUHU</name>
<dbReference type="EMBL" id="BTGD01000005">
    <property type="protein sequence ID" value="GMM55575.1"/>
    <property type="molecule type" value="Genomic_DNA"/>
</dbReference>
<accession>A0AAV5RVW0</accession>
<dbReference type="Proteomes" id="UP001377567">
    <property type="component" value="Unassembled WGS sequence"/>
</dbReference>
<sequence>MFPLRQQAIRSTRLLQLTSRRAMSSASSDIINRANSGRTGKFLASEFKRVTTGAAGWASIFAVALFWVSPIYYYKKSTSFGIAHQ</sequence>
<comment type="caution">
    <text evidence="2">The sequence shown here is derived from an EMBL/GenBank/DDBJ whole genome shotgun (WGS) entry which is preliminary data.</text>
</comment>
<reference evidence="2 3" key="1">
    <citation type="journal article" date="2023" name="Elife">
        <title>Identification of key yeast species and microbe-microbe interactions impacting larval growth of Drosophila in the wild.</title>
        <authorList>
            <person name="Mure A."/>
            <person name="Sugiura Y."/>
            <person name="Maeda R."/>
            <person name="Honda K."/>
            <person name="Sakurai N."/>
            <person name="Takahashi Y."/>
            <person name="Watada M."/>
            <person name="Katoh T."/>
            <person name="Gotoh A."/>
            <person name="Gotoh Y."/>
            <person name="Taniguchi I."/>
            <person name="Nakamura K."/>
            <person name="Hayashi T."/>
            <person name="Katayama T."/>
            <person name="Uemura T."/>
            <person name="Hattori Y."/>
        </authorList>
    </citation>
    <scope>NUCLEOTIDE SEQUENCE [LARGE SCALE GENOMIC DNA]</scope>
    <source>
        <strain evidence="2 3">KH-74</strain>
    </source>
</reference>
<proteinExistence type="predicted"/>
<evidence type="ECO:0000313" key="2">
    <source>
        <dbReference type="EMBL" id="GMM55575.1"/>
    </source>
</evidence>
<organism evidence="2 3">
    <name type="scientific">Maudiozyma humilis</name>
    <name type="common">Sour dough yeast</name>
    <name type="synonym">Kazachstania humilis</name>
    <dbReference type="NCBI Taxonomy" id="51915"/>
    <lineage>
        <taxon>Eukaryota</taxon>
        <taxon>Fungi</taxon>
        <taxon>Dikarya</taxon>
        <taxon>Ascomycota</taxon>
        <taxon>Saccharomycotina</taxon>
        <taxon>Saccharomycetes</taxon>
        <taxon>Saccharomycetales</taxon>
        <taxon>Saccharomycetaceae</taxon>
        <taxon>Maudiozyma</taxon>
    </lineage>
</organism>
<keyword evidence="1" id="KW-0472">Membrane</keyword>
<dbReference type="AlphaFoldDB" id="A0AAV5RVW0"/>
<keyword evidence="1" id="KW-1133">Transmembrane helix</keyword>